<dbReference type="PANTHER" id="PTHR34136:SF1">
    <property type="entry name" value="UDP-N-ACETYL-D-MANNOSAMINURONIC ACID TRANSFERASE"/>
    <property type="match status" value="1"/>
</dbReference>
<proteinExistence type="predicted"/>
<accession>A0A4D7CZU3</accession>
<dbReference type="Proteomes" id="UP000298615">
    <property type="component" value="Chromosome"/>
</dbReference>
<name>A0A4D7CZU3_9ENTE</name>
<keyword evidence="1" id="KW-0328">Glycosyltransferase</keyword>
<dbReference type="AlphaFoldDB" id="A0A4D7CZU3"/>
<reference evidence="3 4" key="1">
    <citation type="submission" date="2019-04" db="EMBL/GenBank/DDBJ databases">
        <title>Vagococcus sp. nov., isolated from faeces of yaks (Bos grunniens).</title>
        <authorList>
            <person name="Ge Y."/>
        </authorList>
    </citation>
    <scope>NUCLEOTIDE SEQUENCE [LARGE SCALE GENOMIC DNA]</scope>
    <source>
        <strain evidence="3 4">MN-17</strain>
    </source>
</reference>
<protein>
    <submittedName>
        <fullName evidence="3">WecB/TagA/CpsF family glycosyltransferase</fullName>
    </submittedName>
</protein>
<dbReference type="NCBIfam" id="TIGR00696">
    <property type="entry name" value="wecG_tagA_cpsF"/>
    <property type="match status" value="1"/>
</dbReference>
<keyword evidence="4" id="KW-1185">Reference proteome</keyword>
<dbReference type="EMBL" id="CP039712">
    <property type="protein sequence ID" value="QCI87046.1"/>
    <property type="molecule type" value="Genomic_DNA"/>
</dbReference>
<organism evidence="3 4">
    <name type="scientific">Vagococcus zengguangii</name>
    <dbReference type="NCBI Taxonomy" id="2571750"/>
    <lineage>
        <taxon>Bacteria</taxon>
        <taxon>Bacillati</taxon>
        <taxon>Bacillota</taxon>
        <taxon>Bacilli</taxon>
        <taxon>Lactobacillales</taxon>
        <taxon>Enterococcaceae</taxon>
        <taxon>Vagococcus</taxon>
    </lineage>
</organism>
<sequence>MTIEYINGLEVDAITLSDIVQSLPELDKQPGPFTFISVNPQIGLHADEYPEIVDFINQATHRIPDGIGIVKVSQQQEKKINERVAGIELMYELLTFAHTHHKRIFLYGAKPEVLEAAVTNIEKTYPGLTVAGSIDGYTKLSEDEIVAEMNASQPDMVFVALGFPRQERWLAKHYQAVEAKYFQDVGGAFDVISGSVKRSPEIFIKLNLEWLYRSLSNPKRLYRIVELPLFVMKAKKWYRANKGK</sequence>
<gene>
    <name evidence="3" type="ORF">FA707_08740</name>
</gene>
<evidence type="ECO:0000313" key="3">
    <source>
        <dbReference type="EMBL" id="QCI87046.1"/>
    </source>
</evidence>
<evidence type="ECO:0000256" key="1">
    <source>
        <dbReference type="ARBA" id="ARBA00022676"/>
    </source>
</evidence>
<evidence type="ECO:0000313" key="4">
    <source>
        <dbReference type="Proteomes" id="UP000298615"/>
    </source>
</evidence>
<dbReference type="CDD" id="cd06533">
    <property type="entry name" value="Glyco_transf_WecG_TagA"/>
    <property type="match status" value="1"/>
</dbReference>
<dbReference type="InterPro" id="IPR004629">
    <property type="entry name" value="WecG_TagA_CpsF"/>
</dbReference>
<evidence type="ECO:0000256" key="2">
    <source>
        <dbReference type="ARBA" id="ARBA00022679"/>
    </source>
</evidence>
<dbReference type="RefSeq" id="WP_136953868.1">
    <property type="nucleotide sequence ID" value="NZ_CP039712.1"/>
</dbReference>
<keyword evidence="2 3" id="KW-0808">Transferase</keyword>
<dbReference type="KEGG" id="vao:FA707_08740"/>
<dbReference type="Pfam" id="PF03808">
    <property type="entry name" value="Glyco_tran_WecG"/>
    <property type="match status" value="1"/>
</dbReference>
<dbReference type="GO" id="GO:0016758">
    <property type="term" value="F:hexosyltransferase activity"/>
    <property type="evidence" value="ECO:0007669"/>
    <property type="project" value="TreeGrafter"/>
</dbReference>
<dbReference type="PANTHER" id="PTHR34136">
    <property type="match status" value="1"/>
</dbReference>